<dbReference type="RefSeq" id="WP_117742183.1">
    <property type="nucleotide sequence ID" value="NZ_QSSV01000017.1"/>
</dbReference>
<gene>
    <name evidence="1" type="ORF">DXC34_13270</name>
</gene>
<organism evidence="1 2">
    <name type="scientific">Bacteroides stercoris</name>
    <dbReference type="NCBI Taxonomy" id="46506"/>
    <lineage>
        <taxon>Bacteria</taxon>
        <taxon>Pseudomonadati</taxon>
        <taxon>Bacteroidota</taxon>
        <taxon>Bacteroidia</taxon>
        <taxon>Bacteroidales</taxon>
        <taxon>Bacteroidaceae</taxon>
        <taxon>Bacteroides</taxon>
    </lineage>
</organism>
<accession>A0A3E4UM62</accession>
<comment type="caution">
    <text evidence="1">The sequence shown here is derived from an EMBL/GenBank/DDBJ whole genome shotgun (WGS) entry which is preliminary data.</text>
</comment>
<proteinExistence type="predicted"/>
<name>A0A3E4UM62_BACSE</name>
<protein>
    <recommendedName>
        <fullName evidence="3">Pseudohemocyanin</fullName>
    </recommendedName>
</protein>
<evidence type="ECO:0008006" key="3">
    <source>
        <dbReference type="Google" id="ProtNLM"/>
    </source>
</evidence>
<evidence type="ECO:0000313" key="2">
    <source>
        <dbReference type="Proteomes" id="UP000261223"/>
    </source>
</evidence>
<evidence type="ECO:0000313" key="1">
    <source>
        <dbReference type="EMBL" id="RGM11477.1"/>
    </source>
</evidence>
<reference evidence="1 2" key="1">
    <citation type="submission" date="2018-08" db="EMBL/GenBank/DDBJ databases">
        <title>A genome reference for cultivated species of the human gut microbiota.</title>
        <authorList>
            <person name="Zou Y."/>
            <person name="Xue W."/>
            <person name="Luo G."/>
        </authorList>
    </citation>
    <scope>NUCLEOTIDE SEQUENCE [LARGE SCALE GENOMIC DNA]</scope>
    <source>
        <strain evidence="1 2">TF03-6</strain>
    </source>
</reference>
<dbReference type="AlphaFoldDB" id="A0A3E4UM62"/>
<dbReference type="EMBL" id="QSSV01000017">
    <property type="protein sequence ID" value="RGM11477.1"/>
    <property type="molecule type" value="Genomic_DNA"/>
</dbReference>
<dbReference type="Proteomes" id="UP000261223">
    <property type="component" value="Unassembled WGS sequence"/>
</dbReference>
<sequence length="326" mass="38550">MIERRELEKLKEVIEYSMPQIVDYNPRSGRYSIELAMTKHIDLGEGDHHILFAQGYLRKETISLSIVSNEQVLLNVNPLPYIANQGDRTPIYKILRASIYFAYAMVNLPTVHRKLKKIPSEHFPFNISDTYEQKDKEIAFMKDLFKLLREKSAYRSYLSVILHKNASKLKEAISFCDYQERGIKEKIKYSMKQLSPYIPDKDKTTDITPDILVCDHMEDSKDYYNCQIISLNSNNKSKEEFWWEYLKLNIFLSCVEYKNAYCILLNRWTRNNIKNWIDEYRQKNFYEAEKAKDNIVFYIKAGYKASPRILNCNGTTIPTKVLNSYK</sequence>